<name>A0ABT2CHP0_9ACTN</name>
<dbReference type="GO" id="GO:0016787">
    <property type="term" value="F:hydrolase activity"/>
    <property type="evidence" value="ECO:0007669"/>
    <property type="project" value="UniProtKB-KW"/>
</dbReference>
<dbReference type="RefSeq" id="WP_258788077.1">
    <property type="nucleotide sequence ID" value="NZ_JANUGQ010000010.1"/>
</dbReference>
<dbReference type="EMBL" id="JANUGQ010000010">
    <property type="protein sequence ID" value="MCS0636825.1"/>
    <property type="molecule type" value="Genomic_DNA"/>
</dbReference>
<evidence type="ECO:0000259" key="1">
    <source>
        <dbReference type="Pfam" id="PF12697"/>
    </source>
</evidence>
<accession>A0ABT2CHP0</accession>
<dbReference type="InterPro" id="IPR029058">
    <property type="entry name" value="AB_hydrolase_fold"/>
</dbReference>
<dbReference type="Pfam" id="PF12697">
    <property type="entry name" value="Abhydrolase_6"/>
    <property type="match status" value="1"/>
</dbReference>
<dbReference type="PANTHER" id="PTHR43798">
    <property type="entry name" value="MONOACYLGLYCEROL LIPASE"/>
    <property type="match status" value="1"/>
</dbReference>
<dbReference type="Proteomes" id="UP001431313">
    <property type="component" value="Unassembled WGS sequence"/>
</dbReference>
<feature type="domain" description="AB hydrolase-1" evidence="1">
    <location>
        <begin position="21"/>
        <end position="257"/>
    </location>
</feature>
<reference evidence="2" key="1">
    <citation type="submission" date="2022-08" db="EMBL/GenBank/DDBJ databases">
        <authorList>
            <person name="Somphong A."/>
            <person name="Phongsopitanun W."/>
        </authorList>
    </citation>
    <scope>NUCLEOTIDE SEQUENCE</scope>
    <source>
        <strain evidence="2">LP05-1</strain>
    </source>
</reference>
<dbReference type="InterPro" id="IPR050266">
    <property type="entry name" value="AB_hydrolase_sf"/>
</dbReference>
<gene>
    <name evidence="2" type="ORF">NX801_14380</name>
</gene>
<dbReference type="SUPFAM" id="SSF53474">
    <property type="entry name" value="alpha/beta-Hydrolases"/>
    <property type="match status" value="1"/>
</dbReference>
<proteinExistence type="predicted"/>
<dbReference type="InterPro" id="IPR000073">
    <property type="entry name" value="AB_hydrolase_1"/>
</dbReference>
<dbReference type="PANTHER" id="PTHR43798:SF33">
    <property type="entry name" value="HYDROLASE, PUTATIVE (AFU_ORTHOLOGUE AFUA_2G14860)-RELATED"/>
    <property type="match status" value="1"/>
</dbReference>
<dbReference type="Gene3D" id="3.40.50.1820">
    <property type="entry name" value="alpha/beta hydrolase"/>
    <property type="match status" value="1"/>
</dbReference>
<keyword evidence="3" id="KW-1185">Reference proteome</keyword>
<sequence length="276" mass="28938">MAPGHRTPHHDVTGRPDAPLLVLGPSLGTSGRIWDAQLPALSETFRVLRYDLPGHGGSPSPAPADAAPGDTTVDDLADAVLALVDQVTGTGRADGEQRPAFRYAGISLGGAVGTRLAARHPDRVAALALVCTSAHFGGAGPWRERAALVRREGTAPLLKTSPARWFSDPETARTPLGRALLGDLAAADPAGYAACCDALAAYDTRAELSAVRAPTLVVGGTRDRATPLEHARELTELIPRAGLRTIECGHLAVEEPHTLEHTLTAFLTRPGRRLPI</sequence>
<evidence type="ECO:0000313" key="2">
    <source>
        <dbReference type="EMBL" id="MCS0636825.1"/>
    </source>
</evidence>
<protein>
    <submittedName>
        <fullName evidence="2">Alpha/beta fold hydrolase</fullName>
    </submittedName>
</protein>
<evidence type="ECO:0000313" key="3">
    <source>
        <dbReference type="Proteomes" id="UP001431313"/>
    </source>
</evidence>
<dbReference type="PRINTS" id="PR00111">
    <property type="entry name" value="ABHYDROLASE"/>
</dbReference>
<organism evidence="2 3">
    <name type="scientific">Streptomyces pyxinae</name>
    <dbReference type="NCBI Taxonomy" id="2970734"/>
    <lineage>
        <taxon>Bacteria</taxon>
        <taxon>Bacillati</taxon>
        <taxon>Actinomycetota</taxon>
        <taxon>Actinomycetes</taxon>
        <taxon>Kitasatosporales</taxon>
        <taxon>Streptomycetaceae</taxon>
        <taxon>Streptomyces</taxon>
    </lineage>
</organism>
<keyword evidence="2" id="KW-0378">Hydrolase</keyword>
<comment type="caution">
    <text evidence="2">The sequence shown here is derived from an EMBL/GenBank/DDBJ whole genome shotgun (WGS) entry which is preliminary data.</text>
</comment>